<name>D7BNY9_ARCHD</name>
<evidence type="ECO:0000313" key="11">
    <source>
        <dbReference type="Proteomes" id="UP000000376"/>
    </source>
</evidence>
<dbReference type="InterPro" id="IPR041121">
    <property type="entry name" value="SDH_C"/>
</dbReference>
<feature type="binding site" evidence="7">
    <location>
        <position position="102"/>
    </location>
    <ligand>
        <name>shikimate</name>
        <dbReference type="ChEBI" id="CHEBI:36208"/>
    </ligand>
</feature>
<dbReference type="AlphaFoldDB" id="D7BNY9"/>
<dbReference type="KEGG" id="ahe:Arch_0913"/>
<protein>
    <recommendedName>
        <fullName evidence="2 7">Shikimate dehydrogenase (NADP(+))</fullName>
        <shortName evidence="7">SDH</shortName>
        <ecNumber evidence="2 7">1.1.1.25</ecNumber>
    </recommendedName>
</protein>
<dbReference type="InterPro" id="IPR022893">
    <property type="entry name" value="Shikimate_DH_fam"/>
</dbReference>
<dbReference type="InterPro" id="IPR013708">
    <property type="entry name" value="Shikimate_DH-bd_N"/>
</dbReference>
<evidence type="ECO:0000256" key="7">
    <source>
        <dbReference type="HAMAP-Rule" id="MF_00222"/>
    </source>
</evidence>
<comment type="catalytic activity">
    <reaction evidence="7">
        <text>shikimate + NADP(+) = 3-dehydroshikimate + NADPH + H(+)</text>
        <dbReference type="Rhea" id="RHEA:17737"/>
        <dbReference type="ChEBI" id="CHEBI:15378"/>
        <dbReference type="ChEBI" id="CHEBI:16630"/>
        <dbReference type="ChEBI" id="CHEBI:36208"/>
        <dbReference type="ChEBI" id="CHEBI:57783"/>
        <dbReference type="ChEBI" id="CHEBI:58349"/>
        <dbReference type="EC" id="1.1.1.25"/>
    </reaction>
</comment>
<keyword evidence="11" id="KW-1185">Reference proteome</keyword>
<comment type="subunit">
    <text evidence="7">Homodimer.</text>
</comment>
<feature type="binding site" evidence="7">
    <location>
        <begin position="15"/>
        <end position="17"/>
    </location>
    <ligand>
        <name>shikimate</name>
        <dbReference type="ChEBI" id="CHEBI:36208"/>
    </ligand>
</feature>
<dbReference type="EC" id="1.1.1.25" evidence="2 7"/>
<feature type="binding site" evidence="7">
    <location>
        <begin position="126"/>
        <end position="130"/>
    </location>
    <ligand>
        <name>NADP(+)</name>
        <dbReference type="ChEBI" id="CHEBI:58349"/>
    </ligand>
</feature>
<evidence type="ECO:0000256" key="1">
    <source>
        <dbReference type="ARBA" id="ARBA00004871"/>
    </source>
</evidence>
<comment type="function">
    <text evidence="7">Involved in the biosynthesis of the chorismate, which leads to the biosynthesis of aromatic amino acids. Catalyzes the reversible NADPH linked reduction of 3-dehydroshikimate (DHSA) to yield shikimate (SA).</text>
</comment>
<dbReference type="STRING" id="644284.Arch_0913"/>
<evidence type="ECO:0000313" key="10">
    <source>
        <dbReference type="EMBL" id="ADH92638.1"/>
    </source>
</evidence>
<dbReference type="GO" id="GO:0008652">
    <property type="term" value="P:amino acid biosynthetic process"/>
    <property type="evidence" value="ECO:0007669"/>
    <property type="project" value="UniProtKB-KW"/>
</dbReference>
<dbReference type="Proteomes" id="UP000000376">
    <property type="component" value="Chromosome"/>
</dbReference>
<dbReference type="Gene3D" id="3.40.50.720">
    <property type="entry name" value="NAD(P)-binding Rossmann-like Domain"/>
    <property type="match status" value="1"/>
</dbReference>
<evidence type="ECO:0000259" key="8">
    <source>
        <dbReference type="Pfam" id="PF08501"/>
    </source>
</evidence>
<accession>D7BNY9</accession>
<evidence type="ECO:0000259" key="9">
    <source>
        <dbReference type="Pfam" id="PF18317"/>
    </source>
</evidence>
<comment type="pathway">
    <text evidence="1 7">Metabolic intermediate biosynthesis; chorismate biosynthesis; chorismate from D-erythrose 4-phosphate and phosphoenolpyruvate: step 4/7.</text>
</comment>
<gene>
    <name evidence="7" type="primary">aroE</name>
    <name evidence="10" type="ordered locus">Arch_0913</name>
</gene>
<reference evidence="10 11" key="1">
    <citation type="journal article" date="2010" name="Stand. Genomic Sci.">
        <title>Complete genome sequence of Arcanobacterium haemolyticum type strain (11018).</title>
        <authorList>
            <person name="Yasawong M."/>
            <person name="Teshima H."/>
            <person name="Lapidus A."/>
            <person name="Nolan M."/>
            <person name="Lucas S."/>
            <person name="Glavina Del Rio T."/>
            <person name="Tice H."/>
            <person name="Cheng J."/>
            <person name="Bruce D."/>
            <person name="Detter C."/>
            <person name="Tapia R."/>
            <person name="Han C."/>
            <person name="Goodwin L."/>
            <person name="Pitluck S."/>
            <person name="Liolios K."/>
            <person name="Ivanova N."/>
            <person name="Mavromatis K."/>
            <person name="Mikhailova N."/>
            <person name="Pati A."/>
            <person name="Chen A."/>
            <person name="Palaniappan K."/>
            <person name="Land M."/>
            <person name="Hauser L."/>
            <person name="Chang Y."/>
            <person name="Jeffries C."/>
            <person name="Rohde M."/>
            <person name="Sikorski J."/>
            <person name="Pukall R."/>
            <person name="Goker M."/>
            <person name="Woyke T."/>
            <person name="Bristow J."/>
            <person name="Eisen J."/>
            <person name="Markowitz V."/>
            <person name="Hugenholtz P."/>
            <person name="Kyrpides N."/>
            <person name="Klenk H."/>
        </authorList>
    </citation>
    <scope>NUCLEOTIDE SEQUENCE [LARGE SCALE GENOMIC DNA]</scope>
    <source>
        <strain evidence="11">ATCC 9345 / DSM 20595 / CCUG 17215 / LMG 16163 / NBRC 15585 / NCTC 8452 / 11018</strain>
    </source>
</reference>
<keyword evidence="5 7" id="KW-0560">Oxidoreductase</keyword>
<sequence length="288" mass="30895">MPLHFGLIGDPIEHSLSPLIHNTSFRALGIDATYSLLEVPDHDVPSAIRSFKNLGIAGINVTMPYKRAVLPALHELTPTAELAQSVNTVAFRDNQIIGHSTDGLGMLKPLRDAGIDLSHEHILILGSGGAGTSVALAAAQSGARRVTLMNREGAGLERAHRLAARIRELPDESCTIGVVPLATTVETERCVRDATVILNCTAAGMNPNPHATPVPTEWLSNRHVVMDAVYTPRVTQFLRDASVAGARTFDGLSMLVAQAALAEELWLECTMPTEYVIEELGKSAQFSL</sequence>
<dbReference type="SUPFAM" id="SSF53223">
    <property type="entry name" value="Aminoacid dehydrogenase-like, N-terminal domain"/>
    <property type="match status" value="1"/>
</dbReference>
<keyword evidence="4 7" id="KW-0521">NADP</keyword>
<proteinExistence type="inferred from homology"/>
<keyword evidence="3 7" id="KW-0028">Amino-acid biosynthesis</keyword>
<dbReference type="SUPFAM" id="SSF51735">
    <property type="entry name" value="NAD(P)-binding Rossmann-fold domains"/>
    <property type="match status" value="1"/>
</dbReference>
<feature type="binding site" evidence="7">
    <location>
        <position position="87"/>
    </location>
    <ligand>
        <name>shikimate</name>
        <dbReference type="ChEBI" id="CHEBI:36208"/>
    </ligand>
</feature>
<organism evidence="10 11">
    <name type="scientific">Arcanobacterium haemolyticum (strain ATCC 9345 / DSM 20595 / CCM 5947 / CCUG 17215 / LMG 16163 / NBRC 15585 / NCTC 8452 / 11018)</name>
    <dbReference type="NCBI Taxonomy" id="644284"/>
    <lineage>
        <taxon>Bacteria</taxon>
        <taxon>Bacillati</taxon>
        <taxon>Actinomycetota</taxon>
        <taxon>Actinomycetes</taxon>
        <taxon>Actinomycetales</taxon>
        <taxon>Actinomycetaceae</taxon>
        <taxon>Arcanobacterium</taxon>
    </lineage>
</organism>
<dbReference type="NCBIfam" id="TIGR00507">
    <property type="entry name" value="aroE"/>
    <property type="match status" value="1"/>
</dbReference>
<evidence type="ECO:0000256" key="6">
    <source>
        <dbReference type="ARBA" id="ARBA00023141"/>
    </source>
</evidence>
<dbReference type="GO" id="GO:0009423">
    <property type="term" value="P:chorismate biosynthetic process"/>
    <property type="evidence" value="ECO:0007669"/>
    <property type="project" value="UniProtKB-UniRule"/>
</dbReference>
<dbReference type="InterPro" id="IPR011342">
    <property type="entry name" value="Shikimate_DH"/>
</dbReference>
<dbReference type="HOGENOM" id="CLU_044063_0_1_11"/>
<evidence type="ECO:0000256" key="5">
    <source>
        <dbReference type="ARBA" id="ARBA00023002"/>
    </source>
</evidence>
<feature type="binding site" evidence="7">
    <location>
        <position position="62"/>
    </location>
    <ligand>
        <name>shikimate</name>
        <dbReference type="ChEBI" id="CHEBI:36208"/>
    </ligand>
</feature>
<feature type="domain" description="SDH C-terminal" evidence="9">
    <location>
        <begin position="251"/>
        <end position="280"/>
    </location>
</feature>
<dbReference type="InterPro" id="IPR036291">
    <property type="entry name" value="NAD(P)-bd_dom_sf"/>
</dbReference>
<dbReference type="HAMAP" id="MF_00222">
    <property type="entry name" value="Shikimate_DH_AroE"/>
    <property type="match status" value="1"/>
</dbReference>
<dbReference type="PANTHER" id="PTHR21089:SF1">
    <property type="entry name" value="BIFUNCTIONAL 3-DEHYDROQUINATE DEHYDRATASE_SHIKIMATE DEHYDROGENASE, CHLOROPLASTIC"/>
    <property type="match status" value="1"/>
</dbReference>
<comment type="similarity">
    <text evidence="7">Belongs to the shikimate dehydrogenase family.</text>
</comment>
<dbReference type="Pfam" id="PF08501">
    <property type="entry name" value="Shikimate_dh_N"/>
    <property type="match status" value="1"/>
</dbReference>
<dbReference type="eggNOG" id="COG0169">
    <property type="taxonomic scope" value="Bacteria"/>
</dbReference>
<dbReference type="EMBL" id="CP002045">
    <property type="protein sequence ID" value="ADH92638.1"/>
    <property type="molecule type" value="Genomic_DNA"/>
</dbReference>
<dbReference type="RefSeq" id="WP_013170134.1">
    <property type="nucleotide sequence ID" value="NC_014218.1"/>
</dbReference>
<dbReference type="GO" id="GO:0050661">
    <property type="term" value="F:NADP binding"/>
    <property type="evidence" value="ECO:0007669"/>
    <property type="project" value="InterPro"/>
</dbReference>
<feature type="binding site" evidence="7">
    <location>
        <position position="228"/>
    </location>
    <ligand>
        <name>NADP(+)</name>
        <dbReference type="ChEBI" id="CHEBI:58349"/>
    </ligand>
</feature>
<feature type="binding site" evidence="7">
    <location>
        <position position="258"/>
    </location>
    <ligand>
        <name>shikimate</name>
        <dbReference type="ChEBI" id="CHEBI:36208"/>
    </ligand>
</feature>
<dbReference type="GO" id="GO:0009073">
    <property type="term" value="P:aromatic amino acid family biosynthetic process"/>
    <property type="evidence" value="ECO:0007669"/>
    <property type="project" value="UniProtKB-KW"/>
</dbReference>
<feature type="binding site" evidence="7">
    <location>
        <position position="230"/>
    </location>
    <ligand>
        <name>shikimate</name>
        <dbReference type="ChEBI" id="CHEBI:36208"/>
    </ligand>
</feature>
<dbReference type="UniPathway" id="UPA00053">
    <property type="reaction ID" value="UER00087"/>
</dbReference>
<dbReference type="Gene3D" id="3.40.50.10860">
    <property type="entry name" value="Leucine Dehydrogenase, chain A, domain 1"/>
    <property type="match status" value="1"/>
</dbReference>
<dbReference type="InterPro" id="IPR046346">
    <property type="entry name" value="Aminoacid_DH-like_N_sf"/>
</dbReference>
<dbReference type="Pfam" id="PF18317">
    <property type="entry name" value="SDH_C"/>
    <property type="match status" value="1"/>
</dbReference>
<feature type="active site" description="Proton acceptor" evidence="7">
    <location>
        <position position="66"/>
    </location>
</feature>
<dbReference type="OrthoDB" id="9776868at2"/>
<dbReference type="PANTHER" id="PTHR21089">
    <property type="entry name" value="SHIKIMATE DEHYDROGENASE"/>
    <property type="match status" value="1"/>
</dbReference>
<evidence type="ECO:0000256" key="3">
    <source>
        <dbReference type="ARBA" id="ARBA00022605"/>
    </source>
</evidence>
<evidence type="ECO:0000256" key="4">
    <source>
        <dbReference type="ARBA" id="ARBA00022857"/>
    </source>
</evidence>
<dbReference type="GO" id="GO:0004764">
    <property type="term" value="F:shikimate 3-dehydrogenase (NADP+) activity"/>
    <property type="evidence" value="ECO:0007669"/>
    <property type="project" value="UniProtKB-UniRule"/>
</dbReference>
<keyword evidence="6 7" id="KW-0057">Aromatic amino acid biosynthesis</keyword>
<feature type="domain" description="Shikimate dehydrogenase substrate binding N-terminal" evidence="8">
    <location>
        <begin position="7"/>
        <end position="89"/>
    </location>
</feature>
<comment type="caution">
    <text evidence="7">Lacks conserved residue(s) required for the propagation of feature annotation.</text>
</comment>
<dbReference type="CDD" id="cd01065">
    <property type="entry name" value="NAD_bind_Shikimate_DH"/>
    <property type="match status" value="1"/>
</dbReference>
<dbReference type="GO" id="GO:0019632">
    <property type="term" value="P:shikimate metabolic process"/>
    <property type="evidence" value="ECO:0007669"/>
    <property type="project" value="InterPro"/>
</dbReference>
<evidence type="ECO:0000256" key="2">
    <source>
        <dbReference type="ARBA" id="ARBA00012962"/>
    </source>
</evidence>
<feature type="binding site" evidence="7">
    <location>
        <position position="251"/>
    </location>
    <ligand>
        <name>NADP(+)</name>
        <dbReference type="ChEBI" id="CHEBI:58349"/>
    </ligand>
</feature>